<sequence length="50" mass="5386">MNKMISMLVLLVLVLPLTVGVLFTGPGNIMSACQQFFGDLLVQVTRFGAT</sequence>
<protein>
    <submittedName>
        <fullName evidence="1">Uncharacterized protein</fullName>
    </submittedName>
</protein>
<organism evidence="1 2">
    <name type="scientific">Brevibacillus parabrevis</name>
    <dbReference type="NCBI Taxonomy" id="54914"/>
    <lineage>
        <taxon>Bacteria</taxon>
        <taxon>Bacillati</taxon>
        <taxon>Bacillota</taxon>
        <taxon>Bacilli</taxon>
        <taxon>Bacillales</taxon>
        <taxon>Paenibacillaceae</taxon>
        <taxon>Brevibacillus</taxon>
    </lineage>
</organism>
<evidence type="ECO:0000313" key="1">
    <source>
        <dbReference type="EMBL" id="GEB35350.1"/>
    </source>
</evidence>
<accession>A0A4Y3PLH7</accession>
<dbReference type="EMBL" id="BJMH01000038">
    <property type="protein sequence ID" value="GEB35350.1"/>
    <property type="molecule type" value="Genomic_DNA"/>
</dbReference>
<dbReference type="RefSeq" id="WP_167470395.1">
    <property type="nucleotide sequence ID" value="NZ_BJMH01000038.1"/>
</dbReference>
<dbReference type="Proteomes" id="UP000316882">
    <property type="component" value="Unassembled WGS sequence"/>
</dbReference>
<evidence type="ECO:0000313" key="2">
    <source>
        <dbReference type="Proteomes" id="UP000316882"/>
    </source>
</evidence>
<comment type="caution">
    <text evidence="1">The sequence shown here is derived from an EMBL/GenBank/DDBJ whole genome shotgun (WGS) entry which is preliminary data.</text>
</comment>
<keyword evidence="2" id="KW-1185">Reference proteome</keyword>
<reference evidence="1 2" key="1">
    <citation type="submission" date="2019-06" db="EMBL/GenBank/DDBJ databases">
        <title>Whole genome shotgun sequence of Brevibacillus parabrevis NBRC 12334.</title>
        <authorList>
            <person name="Hosoyama A."/>
            <person name="Uohara A."/>
            <person name="Ohji S."/>
            <person name="Ichikawa N."/>
        </authorList>
    </citation>
    <scope>NUCLEOTIDE SEQUENCE [LARGE SCALE GENOMIC DNA]</scope>
    <source>
        <strain evidence="1 2">NBRC 12334</strain>
    </source>
</reference>
<dbReference type="AlphaFoldDB" id="A0A4Y3PLH7"/>
<proteinExistence type="predicted"/>
<gene>
    <name evidence="1" type="ORF">BPA01_49300</name>
</gene>
<name>A0A4Y3PLH7_BREPA</name>
<dbReference type="PROSITE" id="PS51257">
    <property type="entry name" value="PROKAR_LIPOPROTEIN"/>
    <property type="match status" value="1"/>
</dbReference>
<dbReference type="GeneID" id="87610249"/>